<accession>A0ABV7UXE3</accession>
<evidence type="ECO:0008006" key="3">
    <source>
        <dbReference type="Google" id="ProtNLM"/>
    </source>
</evidence>
<reference evidence="2" key="1">
    <citation type="journal article" date="2019" name="Int. J. Syst. Evol. Microbiol.">
        <title>The Global Catalogue of Microorganisms (GCM) 10K type strain sequencing project: providing services to taxonomists for standard genome sequencing and annotation.</title>
        <authorList>
            <consortium name="The Broad Institute Genomics Platform"/>
            <consortium name="The Broad Institute Genome Sequencing Center for Infectious Disease"/>
            <person name="Wu L."/>
            <person name="Ma J."/>
        </authorList>
    </citation>
    <scope>NUCLEOTIDE SEQUENCE [LARGE SCALE GENOMIC DNA]</scope>
    <source>
        <strain evidence="2">KCTC 42211</strain>
    </source>
</reference>
<keyword evidence="2" id="KW-1185">Reference proteome</keyword>
<comment type="caution">
    <text evidence="1">The sequence shown here is derived from an EMBL/GenBank/DDBJ whole genome shotgun (WGS) entry which is preliminary data.</text>
</comment>
<proteinExistence type="predicted"/>
<evidence type="ECO:0000313" key="2">
    <source>
        <dbReference type="Proteomes" id="UP001595724"/>
    </source>
</evidence>
<evidence type="ECO:0000313" key="1">
    <source>
        <dbReference type="EMBL" id="MFC3661388.1"/>
    </source>
</evidence>
<organism evidence="1 2">
    <name type="scientific">Luteimonas notoginsengisoli</name>
    <dbReference type="NCBI Taxonomy" id="1578200"/>
    <lineage>
        <taxon>Bacteria</taxon>
        <taxon>Pseudomonadati</taxon>
        <taxon>Pseudomonadota</taxon>
        <taxon>Gammaproteobacteria</taxon>
        <taxon>Lysobacterales</taxon>
        <taxon>Lysobacteraceae</taxon>
        <taxon>Luteimonas</taxon>
    </lineage>
</organism>
<gene>
    <name evidence="1" type="ORF">ACFOM9_15105</name>
</gene>
<sequence length="127" mass="13019">MLATAPSTMLGRLRASARLAALVLLVFAMKIGVVAACAQHDFALLGLGTDSTHQLIVNSVSDTDGADPAQGTLPQGSACTHCSCPHAVAVPVTPHTMATALPHARFGYAVSANRSAPVLLELRPPIV</sequence>
<name>A0ABV7UXE3_9GAMM</name>
<dbReference type="Proteomes" id="UP001595724">
    <property type="component" value="Unassembled WGS sequence"/>
</dbReference>
<dbReference type="EMBL" id="JBHRYF010000017">
    <property type="protein sequence ID" value="MFC3661388.1"/>
    <property type="molecule type" value="Genomic_DNA"/>
</dbReference>
<protein>
    <recommendedName>
        <fullName evidence="3">DUF2946 domain-containing protein</fullName>
    </recommendedName>
</protein>